<evidence type="ECO:0000313" key="1">
    <source>
        <dbReference type="EMBL" id="SFT98732.1"/>
    </source>
</evidence>
<proteinExistence type="predicted"/>
<evidence type="ECO:0000313" key="2">
    <source>
        <dbReference type="Proteomes" id="UP000199673"/>
    </source>
</evidence>
<dbReference type="EMBL" id="FPBF01000004">
    <property type="protein sequence ID" value="SFT98732.1"/>
    <property type="molecule type" value="Genomic_DNA"/>
</dbReference>
<name>A0A1I7CH65_9BACT</name>
<dbReference type="AlphaFoldDB" id="A0A1I7CH65"/>
<keyword evidence="2" id="KW-1185">Reference proteome</keyword>
<sequence length="53" mass="6102">MVIATKNSKVTHLYLELIKIREVFLNGLFASSSKCKFGTINQRFRFNLIAKIV</sequence>
<dbReference type="STRING" id="305507.SAMN04489724_3188"/>
<reference evidence="2" key="1">
    <citation type="submission" date="2016-10" db="EMBL/GenBank/DDBJ databases">
        <authorList>
            <person name="Varghese N."/>
            <person name="Submissions S."/>
        </authorList>
    </citation>
    <scope>NUCLEOTIDE SEQUENCE [LARGE SCALE GENOMIC DNA]</scope>
    <source>
        <strain evidence="2">DSM 23445</strain>
    </source>
</reference>
<gene>
    <name evidence="1" type="ORF">SAMN04489724_3188</name>
</gene>
<dbReference type="Proteomes" id="UP000199673">
    <property type="component" value="Unassembled WGS sequence"/>
</dbReference>
<accession>A0A1I7CH65</accession>
<protein>
    <submittedName>
        <fullName evidence="1">Uncharacterized protein</fullName>
    </submittedName>
</protein>
<organism evidence="1 2">
    <name type="scientific">Algoriphagus locisalis</name>
    <dbReference type="NCBI Taxonomy" id="305507"/>
    <lineage>
        <taxon>Bacteria</taxon>
        <taxon>Pseudomonadati</taxon>
        <taxon>Bacteroidota</taxon>
        <taxon>Cytophagia</taxon>
        <taxon>Cytophagales</taxon>
        <taxon>Cyclobacteriaceae</taxon>
        <taxon>Algoriphagus</taxon>
    </lineage>
</organism>